<organism evidence="3 4">
    <name type="scientific">Vitrella brassicaformis (strain CCMP3155)</name>
    <dbReference type="NCBI Taxonomy" id="1169540"/>
    <lineage>
        <taxon>Eukaryota</taxon>
        <taxon>Sar</taxon>
        <taxon>Alveolata</taxon>
        <taxon>Colpodellida</taxon>
        <taxon>Vitrellaceae</taxon>
        <taxon>Vitrella</taxon>
    </lineage>
</organism>
<feature type="region of interest" description="Disordered" evidence="1">
    <location>
        <begin position="141"/>
        <end position="185"/>
    </location>
</feature>
<dbReference type="EMBL" id="CDMY01000138">
    <property type="protein sequence ID" value="CEL93104.1"/>
    <property type="molecule type" value="Genomic_DNA"/>
</dbReference>
<keyword evidence="2" id="KW-0732">Signal</keyword>
<dbReference type="InParanoid" id="A0A0G4EB02"/>
<evidence type="ECO:0000313" key="3">
    <source>
        <dbReference type="EMBL" id="CEL93104.1"/>
    </source>
</evidence>
<reference evidence="3 4" key="1">
    <citation type="submission" date="2014-11" db="EMBL/GenBank/DDBJ databases">
        <authorList>
            <person name="Zhu J."/>
            <person name="Qi W."/>
            <person name="Song R."/>
        </authorList>
    </citation>
    <scope>NUCLEOTIDE SEQUENCE [LARGE SCALE GENOMIC DNA]</scope>
</reference>
<keyword evidence="4" id="KW-1185">Reference proteome</keyword>
<evidence type="ECO:0008006" key="5">
    <source>
        <dbReference type="Google" id="ProtNLM"/>
    </source>
</evidence>
<evidence type="ECO:0000313" key="4">
    <source>
        <dbReference type="Proteomes" id="UP000041254"/>
    </source>
</evidence>
<feature type="compositionally biased region" description="Basic and acidic residues" evidence="1">
    <location>
        <begin position="151"/>
        <end position="168"/>
    </location>
</feature>
<dbReference type="VEuPathDB" id="CryptoDB:Vbra_6939"/>
<name>A0A0G4EB02_VITBC</name>
<feature type="signal peptide" evidence="2">
    <location>
        <begin position="1"/>
        <end position="22"/>
    </location>
</feature>
<feature type="chain" id="PRO_5005186912" description="Fibronectin type-III domain-containing protein" evidence="2">
    <location>
        <begin position="23"/>
        <end position="185"/>
    </location>
</feature>
<protein>
    <recommendedName>
        <fullName evidence="5">Fibronectin type-III domain-containing protein</fullName>
    </recommendedName>
</protein>
<proteinExistence type="predicted"/>
<accession>A0A0G4EB02</accession>
<sequence>MVSLPTLAVLFCLSFFASPGLAGPSVRHFRSLAACPETRNDRTFSIAEGKTEEVVVNWEEDSPLKYLAVGLDSEEGDADLKACIRKNGAATSDCEESETGSDSPNVSEDAIWLKIETLEGDAPPDGDDLNGVSVEIRCAKGEGSPSKCRVRYTEQPHDGSCEPRESIKGADGAKITSDATILTGS</sequence>
<dbReference type="Proteomes" id="UP000041254">
    <property type="component" value="Unassembled WGS sequence"/>
</dbReference>
<evidence type="ECO:0000256" key="2">
    <source>
        <dbReference type="SAM" id="SignalP"/>
    </source>
</evidence>
<dbReference type="AlphaFoldDB" id="A0A0G4EB02"/>
<evidence type="ECO:0000256" key="1">
    <source>
        <dbReference type="SAM" id="MobiDB-lite"/>
    </source>
</evidence>
<gene>
    <name evidence="3" type="ORF">Vbra_6939</name>
</gene>
<dbReference type="PhylomeDB" id="A0A0G4EB02"/>